<dbReference type="Pfam" id="PF07484">
    <property type="entry name" value="Collar"/>
    <property type="match status" value="1"/>
</dbReference>
<dbReference type="AlphaFoldDB" id="A0A4Z1C1P3"/>
<dbReference type="InterPro" id="IPR011083">
    <property type="entry name" value="Phage_tail_collar_dom"/>
</dbReference>
<gene>
    <name evidence="2" type="ORF">EXE59_09360</name>
</gene>
<comment type="caution">
    <text evidence="2">The sequence shown here is derived from an EMBL/GenBank/DDBJ whole genome shotgun (WGS) entry which is preliminary data.</text>
</comment>
<dbReference type="Proteomes" id="UP000297496">
    <property type="component" value="Unassembled WGS sequence"/>
</dbReference>
<reference evidence="2 3" key="1">
    <citation type="submission" date="2019-04" db="EMBL/GenBank/DDBJ databases">
        <title>Three New Species of Nocardioides, Nocardioides euryhalodurans sp. nov., Nocardioides seonyuensis sp. nov. and Nocardioides eburneoflavus sp. nov. Isolated from Soil.</title>
        <authorList>
            <person name="Roh S.G."/>
            <person name="Lee C."/>
            <person name="Kim M.-K."/>
            <person name="Kim S.B."/>
        </authorList>
    </citation>
    <scope>NUCLEOTIDE SEQUENCE [LARGE SCALE GENOMIC DNA]</scope>
    <source>
        <strain evidence="2 3">MMS17-SY213</strain>
    </source>
</reference>
<protein>
    <submittedName>
        <fullName evidence="2">Phage tail protein</fullName>
    </submittedName>
</protein>
<evidence type="ECO:0000313" key="3">
    <source>
        <dbReference type="Proteomes" id="UP000297496"/>
    </source>
</evidence>
<evidence type="ECO:0000259" key="1">
    <source>
        <dbReference type="Pfam" id="PF07484"/>
    </source>
</evidence>
<dbReference type="InterPro" id="IPR037053">
    <property type="entry name" value="Phage_tail_collar_dom_sf"/>
</dbReference>
<dbReference type="EMBL" id="SRRO01000001">
    <property type="protein sequence ID" value="TGN64134.1"/>
    <property type="molecule type" value="Genomic_DNA"/>
</dbReference>
<keyword evidence="3" id="KW-1185">Reference proteome</keyword>
<accession>A0A4Z1C1P3</accession>
<dbReference type="RefSeq" id="WP_135838664.1">
    <property type="nucleotide sequence ID" value="NZ_SRRO01000001.1"/>
</dbReference>
<evidence type="ECO:0000313" key="2">
    <source>
        <dbReference type="EMBL" id="TGN64134.1"/>
    </source>
</evidence>
<dbReference type="SUPFAM" id="SSF88874">
    <property type="entry name" value="Receptor-binding domain of short tail fibre protein gp12"/>
    <property type="match status" value="1"/>
</dbReference>
<proteinExistence type="predicted"/>
<dbReference type="Gene3D" id="3.90.1340.10">
    <property type="entry name" value="Phage tail collar domain"/>
    <property type="match status" value="1"/>
</dbReference>
<sequence>MAQPYVGEIRMFAGNFAPAGWMFCEGQLLPISENETLFQLIGTTYGGDGESTFALPDLRGRIPVHQGNGFILAETGGVEEVTLTTQQIPAHAHALLASTAVGSAASPVGSVLAASGSSNVYRPGPASAAMAAQSVGPVGGSQPHTNMQPYLCISHIISLFGIFPSPT</sequence>
<name>A0A4Z1C1P3_9ACTN</name>
<organism evidence="2 3">
    <name type="scientific">Nocardioides eburneiflavus</name>
    <dbReference type="NCBI Taxonomy" id="2518372"/>
    <lineage>
        <taxon>Bacteria</taxon>
        <taxon>Bacillati</taxon>
        <taxon>Actinomycetota</taxon>
        <taxon>Actinomycetes</taxon>
        <taxon>Propionibacteriales</taxon>
        <taxon>Nocardioidaceae</taxon>
        <taxon>Nocardioides</taxon>
    </lineage>
</organism>
<dbReference type="OrthoDB" id="9810174at2"/>
<feature type="domain" description="Phage tail collar" evidence="1">
    <location>
        <begin position="7"/>
        <end position="63"/>
    </location>
</feature>